<sequence length="286" mass="31840">MRKFLCVPAIWKGLLYILLMLKFMSFSAFGQLVETNKVNTKTSEVQPGSSFLSTASFAFAGTAPSASIKTYKLTAYIGESPWNFYFYNTVPLYVSNREDSTRAFANDLLNQLGGLLNVSLAKVAYFANGGDVMNKDIKGAQLDFRFGSKVMDKQYKNDKQAISSYLIPSLQGSLDFRYLIPLVKSKAAATGTALRDNIAGNLSFRIFGTFQQILNRKQFEVAFKTPRGNVPPNQIITGNFEANLFISNEIFISAGYAYSNLIQPANLKVNKDRTFFSVSFLPNLNK</sequence>
<organism evidence="1 2">
    <name type="scientific">Dyadobacter pollutisoli</name>
    <dbReference type="NCBI Taxonomy" id="2910158"/>
    <lineage>
        <taxon>Bacteria</taxon>
        <taxon>Pseudomonadati</taxon>
        <taxon>Bacteroidota</taxon>
        <taxon>Cytophagia</taxon>
        <taxon>Cytophagales</taxon>
        <taxon>Spirosomataceae</taxon>
        <taxon>Dyadobacter</taxon>
    </lineage>
</organism>
<dbReference type="EMBL" id="CP112998">
    <property type="protein sequence ID" value="WAC10952.1"/>
    <property type="molecule type" value="Genomic_DNA"/>
</dbReference>
<name>A0A9E8SNN4_9BACT</name>
<gene>
    <name evidence="1" type="ORF">ON006_24795</name>
</gene>
<reference evidence="1" key="1">
    <citation type="submission" date="2022-11" db="EMBL/GenBank/DDBJ databases">
        <title>Dyadobacter pollutisoli sp. nov., isolated from plastic dumped soil.</title>
        <authorList>
            <person name="Kim J.M."/>
            <person name="Kim K.R."/>
            <person name="Lee J.K."/>
            <person name="Hao L."/>
            <person name="Jeon C.O."/>
        </authorList>
    </citation>
    <scope>NUCLEOTIDE SEQUENCE</scope>
    <source>
        <strain evidence="1">U1</strain>
    </source>
</reference>
<dbReference type="RefSeq" id="WP_244822712.1">
    <property type="nucleotide sequence ID" value="NZ_CP112998.1"/>
</dbReference>
<keyword evidence="2" id="KW-1185">Reference proteome</keyword>
<dbReference type="AlphaFoldDB" id="A0A9E8SNN4"/>
<evidence type="ECO:0000313" key="1">
    <source>
        <dbReference type="EMBL" id="WAC10952.1"/>
    </source>
</evidence>
<evidence type="ECO:0000313" key="2">
    <source>
        <dbReference type="Proteomes" id="UP001164653"/>
    </source>
</evidence>
<dbReference type="Proteomes" id="UP001164653">
    <property type="component" value="Chromosome"/>
</dbReference>
<proteinExistence type="predicted"/>
<accession>A0A9E8SNN4</accession>
<protein>
    <submittedName>
        <fullName evidence="1">Uncharacterized protein</fullName>
    </submittedName>
</protein>
<dbReference type="KEGG" id="dpf:ON006_24795"/>